<organism evidence="2 3">
    <name type="scientific">Salarchaeum japonicum</name>
    <dbReference type="NCBI Taxonomy" id="555573"/>
    <lineage>
        <taxon>Archaea</taxon>
        <taxon>Methanobacteriati</taxon>
        <taxon>Methanobacteriota</taxon>
        <taxon>Stenosarchaea group</taxon>
        <taxon>Halobacteria</taxon>
        <taxon>Halobacteriales</taxon>
        <taxon>Halobacteriaceae</taxon>
    </lineage>
</organism>
<name>A0AAV3T4G0_9EURY</name>
<dbReference type="RefSeq" id="WP_227259567.1">
    <property type="nucleotide sequence ID" value="NZ_BAAADU010000002.1"/>
</dbReference>
<proteinExistence type="predicted"/>
<keyword evidence="3" id="KW-1185">Reference proteome</keyword>
<comment type="caution">
    <text evidence="2">The sequence shown here is derived from an EMBL/GenBank/DDBJ whole genome shotgun (WGS) entry which is preliminary data.</text>
</comment>
<keyword evidence="1" id="KW-0812">Transmembrane</keyword>
<evidence type="ECO:0000313" key="3">
    <source>
        <dbReference type="Proteomes" id="UP001500194"/>
    </source>
</evidence>
<keyword evidence="1" id="KW-0472">Membrane</keyword>
<dbReference type="AlphaFoldDB" id="A0AAV3T4G0"/>
<keyword evidence="1" id="KW-1133">Transmembrane helix</keyword>
<accession>A0AAV3T4G0</accession>
<feature type="transmembrane region" description="Helical" evidence="1">
    <location>
        <begin position="56"/>
        <end position="77"/>
    </location>
</feature>
<evidence type="ECO:0000256" key="1">
    <source>
        <dbReference type="SAM" id="Phobius"/>
    </source>
</evidence>
<evidence type="ECO:0000313" key="2">
    <source>
        <dbReference type="EMBL" id="GAA0658416.1"/>
    </source>
</evidence>
<reference evidence="2 3" key="1">
    <citation type="journal article" date="2019" name="Int. J. Syst. Evol. Microbiol.">
        <title>The Global Catalogue of Microorganisms (GCM) 10K type strain sequencing project: providing services to taxonomists for standard genome sequencing and annotation.</title>
        <authorList>
            <consortium name="The Broad Institute Genomics Platform"/>
            <consortium name="The Broad Institute Genome Sequencing Center for Infectious Disease"/>
            <person name="Wu L."/>
            <person name="Ma J."/>
        </authorList>
    </citation>
    <scope>NUCLEOTIDE SEQUENCE [LARGE SCALE GENOMIC DNA]</scope>
    <source>
        <strain evidence="2 3">JCM 16327</strain>
    </source>
</reference>
<dbReference type="Proteomes" id="UP001500194">
    <property type="component" value="Unassembled WGS sequence"/>
</dbReference>
<dbReference type="EMBL" id="BAAADU010000002">
    <property type="protein sequence ID" value="GAA0658416.1"/>
    <property type="molecule type" value="Genomic_DNA"/>
</dbReference>
<gene>
    <name evidence="2" type="ORF">GCM10009019_23470</name>
</gene>
<feature type="transmembrane region" description="Helical" evidence="1">
    <location>
        <begin position="12"/>
        <end position="33"/>
    </location>
</feature>
<dbReference type="GeneID" id="68572968"/>
<protein>
    <submittedName>
        <fullName evidence="2">Uncharacterized protein</fullName>
    </submittedName>
</protein>
<sequence>MDLVETLRLASYAAGALGGALLFVETFQLPSYVEYDTDFGSYSVQLNPQEASEYTWVGRIGFLAVALAFVGLFVATFL</sequence>